<feature type="region of interest" description="Disordered" evidence="1">
    <location>
        <begin position="108"/>
        <end position="160"/>
    </location>
</feature>
<dbReference type="Proteomes" id="UP000026961">
    <property type="component" value="Chromosome 4"/>
</dbReference>
<protein>
    <submittedName>
        <fullName evidence="2">Uncharacterized protein</fullName>
    </submittedName>
</protein>
<dbReference type="Gramene" id="OGLUM04G00330.1">
    <property type="protein sequence ID" value="OGLUM04G00330.1"/>
    <property type="gene ID" value="OGLUM04G00330"/>
</dbReference>
<reference evidence="2" key="1">
    <citation type="submission" date="2015-04" db="UniProtKB">
        <authorList>
            <consortium name="EnsemblPlants"/>
        </authorList>
    </citation>
    <scope>IDENTIFICATION</scope>
</reference>
<reference evidence="2" key="2">
    <citation type="submission" date="2018-05" db="EMBL/GenBank/DDBJ databases">
        <title>OgluRS3 (Oryza glumaepatula Reference Sequence Version 3).</title>
        <authorList>
            <person name="Zhang J."/>
            <person name="Kudrna D."/>
            <person name="Lee S."/>
            <person name="Talag J."/>
            <person name="Welchert J."/>
            <person name="Wing R.A."/>
        </authorList>
    </citation>
    <scope>NUCLEOTIDE SEQUENCE [LARGE SCALE GENOMIC DNA]</scope>
</reference>
<evidence type="ECO:0000313" key="3">
    <source>
        <dbReference type="Proteomes" id="UP000026961"/>
    </source>
</evidence>
<evidence type="ECO:0000256" key="1">
    <source>
        <dbReference type="SAM" id="MobiDB-lite"/>
    </source>
</evidence>
<proteinExistence type="predicted"/>
<name>A0A0D9ZGB9_9ORYZ</name>
<accession>A0A0D9ZGB9</accession>
<dbReference type="EnsemblPlants" id="OGLUM04G00330.1">
    <property type="protein sequence ID" value="OGLUM04G00330.1"/>
    <property type="gene ID" value="OGLUM04G00330"/>
</dbReference>
<sequence length="160" mass="16110">MAASLFLSSSSTTSNSFTASLAIVGSGKAATTPATTTTGIALAVASISLSTICCAVRHHLPRRELLRARHPPSPAALARTLTPPNCAGTTSPPALPAALCRTSSCTRPRSAVPAEAPHRPAPHRTVTGALPLPPAHHLPSCSGRSGLPGLAPAHDRGTPS</sequence>
<organism evidence="2">
    <name type="scientific">Oryza glumipatula</name>
    <dbReference type="NCBI Taxonomy" id="40148"/>
    <lineage>
        <taxon>Eukaryota</taxon>
        <taxon>Viridiplantae</taxon>
        <taxon>Streptophyta</taxon>
        <taxon>Embryophyta</taxon>
        <taxon>Tracheophyta</taxon>
        <taxon>Spermatophyta</taxon>
        <taxon>Magnoliopsida</taxon>
        <taxon>Liliopsida</taxon>
        <taxon>Poales</taxon>
        <taxon>Poaceae</taxon>
        <taxon>BOP clade</taxon>
        <taxon>Oryzoideae</taxon>
        <taxon>Oryzeae</taxon>
        <taxon>Oryzinae</taxon>
        <taxon>Oryza</taxon>
    </lineage>
</organism>
<dbReference type="AlphaFoldDB" id="A0A0D9ZGB9"/>
<evidence type="ECO:0000313" key="2">
    <source>
        <dbReference type="EnsemblPlants" id="OGLUM04G00330.1"/>
    </source>
</evidence>
<dbReference type="HOGENOM" id="CLU_1654885_0_0_1"/>
<keyword evidence="3" id="KW-1185">Reference proteome</keyword>